<dbReference type="Proteomes" id="UP001497623">
    <property type="component" value="Unassembled WGS sequence"/>
</dbReference>
<feature type="compositionally biased region" description="Low complexity" evidence="1">
    <location>
        <begin position="121"/>
        <end position="131"/>
    </location>
</feature>
<keyword evidence="3" id="KW-1185">Reference proteome</keyword>
<feature type="region of interest" description="Disordered" evidence="1">
    <location>
        <begin position="393"/>
        <end position="412"/>
    </location>
</feature>
<feature type="region of interest" description="Disordered" evidence="1">
    <location>
        <begin position="1"/>
        <end position="39"/>
    </location>
</feature>
<protein>
    <submittedName>
        <fullName evidence="2">Uncharacterized protein</fullName>
    </submittedName>
</protein>
<feature type="compositionally biased region" description="Basic and acidic residues" evidence="1">
    <location>
        <begin position="28"/>
        <end position="39"/>
    </location>
</feature>
<name>A0AAV2SDU3_MEGNR</name>
<feature type="region of interest" description="Disordered" evidence="1">
    <location>
        <begin position="69"/>
        <end position="151"/>
    </location>
</feature>
<evidence type="ECO:0000256" key="1">
    <source>
        <dbReference type="SAM" id="MobiDB-lite"/>
    </source>
</evidence>
<comment type="caution">
    <text evidence="2">The sequence shown here is derived from an EMBL/GenBank/DDBJ whole genome shotgun (WGS) entry which is preliminary data.</text>
</comment>
<feature type="compositionally biased region" description="Polar residues" evidence="1">
    <location>
        <begin position="441"/>
        <end position="459"/>
    </location>
</feature>
<feature type="compositionally biased region" description="Basic residues" evidence="1">
    <location>
        <begin position="8"/>
        <end position="20"/>
    </location>
</feature>
<feature type="compositionally biased region" description="Low complexity" evidence="1">
    <location>
        <begin position="91"/>
        <end position="106"/>
    </location>
</feature>
<feature type="region of interest" description="Disordered" evidence="1">
    <location>
        <begin position="177"/>
        <end position="199"/>
    </location>
</feature>
<dbReference type="EMBL" id="CAXKWB010059483">
    <property type="protein sequence ID" value="CAL4182046.1"/>
    <property type="molecule type" value="Genomic_DNA"/>
</dbReference>
<feature type="compositionally biased region" description="Polar residues" evidence="1">
    <location>
        <begin position="360"/>
        <end position="371"/>
    </location>
</feature>
<feature type="compositionally biased region" description="Polar residues" evidence="1">
    <location>
        <begin position="132"/>
        <end position="151"/>
    </location>
</feature>
<accession>A0AAV2SDU3</accession>
<proteinExistence type="predicted"/>
<evidence type="ECO:0000313" key="2">
    <source>
        <dbReference type="EMBL" id="CAL4182046.1"/>
    </source>
</evidence>
<sequence length="534" mass="59499">MFKIFRTSSKKGEKKKKGTKSHQTNDNLNREVNPKPDDKLVENTDIESKQIIARKDSIPIGINWVTQPSPHNILNKSNSINTNNDGIHENSSTPSRVSSAISSRVSHLTENSDVNVKERNSTISKSSNTTSVGENLESNNKSNRNSINCENNSHEKVNEVNLRNNINHQATLQGEIISNTDIKQSDNESSSRNIMHDNQNHNKSEKIVGSTHENNKSFQDILELLLTKFNNFEEIMMVEINSIKESQDKQEKRLQEIQNTQEIVTNTLTQIMSKQFVLNDKQIDIDVQKNESESENEYPDSIAEESKNISSLNTLPTIQEADINVEQSLDININVDQCNTDPQSPSISSSLTTSTISYSVESHTSEQSSPSPYDLTKSPETISDLTDVNVSTCDPLSKSLPTPSPATPIRPFTSLSETQHQPLSTIAVHNSMSNLDHVHTPVNSNNTPVVPSPFRSSNPPIKHSPPNKPKRLSLQIPMSSSPSQESEAPASCPLRRSIDWPDHSPLAPPKTSVSSKPLRKVHDRDMRMFITITP</sequence>
<dbReference type="AlphaFoldDB" id="A0AAV2SDU3"/>
<feature type="compositionally biased region" description="Polar residues" evidence="1">
    <location>
        <begin position="177"/>
        <end position="193"/>
    </location>
</feature>
<feature type="compositionally biased region" description="Low complexity" evidence="1">
    <location>
        <begin position="479"/>
        <end position="491"/>
    </location>
</feature>
<feature type="region of interest" description="Disordered" evidence="1">
    <location>
        <begin position="436"/>
        <end position="521"/>
    </location>
</feature>
<reference evidence="2 3" key="1">
    <citation type="submission" date="2024-05" db="EMBL/GenBank/DDBJ databases">
        <authorList>
            <person name="Wallberg A."/>
        </authorList>
    </citation>
    <scope>NUCLEOTIDE SEQUENCE [LARGE SCALE GENOMIC DNA]</scope>
</reference>
<evidence type="ECO:0000313" key="3">
    <source>
        <dbReference type="Proteomes" id="UP001497623"/>
    </source>
</evidence>
<organism evidence="2 3">
    <name type="scientific">Meganyctiphanes norvegica</name>
    <name type="common">Northern krill</name>
    <name type="synonym">Thysanopoda norvegica</name>
    <dbReference type="NCBI Taxonomy" id="48144"/>
    <lineage>
        <taxon>Eukaryota</taxon>
        <taxon>Metazoa</taxon>
        <taxon>Ecdysozoa</taxon>
        <taxon>Arthropoda</taxon>
        <taxon>Crustacea</taxon>
        <taxon>Multicrustacea</taxon>
        <taxon>Malacostraca</taxon>
        <taxon>Eumalacostraca</taxon>
        <taxon>Eucarida</taxon>
        <taxon>Euphausiacea</taxon>
        <taxon>Euphausiidae</taxon>
        <taxon>Meganyctiphanes</taxon>
    </lineage>
</organism>
<gene>
    <name evidence="2" type="ORF">MNOR_LOCUS35497</name>
</gene>
<feature type="compositionally biased region" description="Polar residues" evidence="1">
    <location>
        <begin position="69"/>
        <end position="85"/>
    </location>
</feature>
<feature type="region of interest" description="Disordered" evidence="1">
    <location>
        <begin position="358"/>
        <end position="380"/>
    </location>
</feature>